<reference evidence="1 2" key="1">
    <citation type="submission" date="2019-01" db="EMBL/GenBank/DDBJ databases">
        <title>Ktedonosporobacter rubrisoli SCAWS-G2.</title>
        <authorList>
            <person name="Huang Y."/>
            <person name="Yan B."/>
        </authorList>
    </citation>
    <scope>NUCLEOTIDE SEQUENCE [LARGE SCALE GENOMIC DNA]</scope>
    <source>
        <strain evidence="1 2">SCAWS-G2</strain>
    </source>
</reference>
<dbReference type="AlphaFoldDB" id="A0A4P6JIN5"/>
<dbReference type="Gene3D" id="1.25.40.10">
    <property type="entry name" value="Tetratricopeptide repeat domain"/>
    <property type="match status" value="1"/>
</dbReference>
<keyword evidence="2" id="KW-1185">Reference proteome</keyword>
<dbReference type="RefSeq" id="WP_129885369.1">
    <property type="nucleotide sequence ID" value="NZ_CP035758.1"/>
</dbReference>
<sequence>MQMAELYRENDKLEGMVNRREMLTMLAAMPAALLASSTRGHAVSFPSPEEFLLQCAASISACWYLMTRDGLVNVSQQLPKYSSYLFDLAKQPSKYQEKASYFASQAYMLMGLIALHHLSVPESLKRRKSYCQQAVISARASGDITLLIAALTHLATACRDVGDLEQALYYNREAVYHMTCYQVSGRLQSKALAGLALSQARSGLIQDALSSIGAAQDVFVGDEEAAPAFLATDYGRFGLIQFTGFVRLDLATHRPEEGHQKEAEKALTKIDEMPTTIVPMRHAIEIANQRASVALAMRDLESFEQYFLVGADGAKALGSAKRKQEALTNWKQAMQLWPQETRIHNLADALI</sequence>
<protein>
    <recommendedName>
        <fullName evidence="3">Tetratricopeptide repeat protein</fullName>
    </recommendedName>
</protein>
<dbReference type="SUPFAM" id="SSF48452">
    <property type="entry name" value="TPR-like"/>
    <property type="match status" value="1"/>
</dbReference>
<accession>A0A4P6JIN5</accession>
<dbReference type="Proteomes" id="UP000290365">
    <property type="component" value="Chromosome"/>
</dbReference>
<gene>
    <name evidence="1" type="ORF">EPA93_01680</name>
</gene>
<proteinExistence type="predicted"/>
<evidence type="ECO:0008006" key="3">
    <source>
        <dbReference type="Google" id="ProtNLM"/>
    </source>
</evidence>
<dbReference type="KEGG" id="kbs:EPA93_01680"/>
<name>A0A4P6JIN5_KTERU</name>
<evidence type="ECO:0000313" key="2">
    <source>
        <dbReference type="Proteomes" id="UP000290365"/>
    </source>
</evidence>
<dbReference type="InterPro" id="IPR011990">
    <property type="entry name" value="TPR-like_helical_dom_sf"/>
</dbReference>
<evidence type="ECO:0000313" key="1">
    <source>
        <dbReference type="EMBL" id="QBD74770.1"/>
    </source>
</evidence>
<dbReference type="EMBL" id="CP035758">
    <property type="protein sequence ID" value="QBD74770.1"/>
    <property type="molecule type" value="Genomic_DNA"/>
</dbReference>
<dbReference type="OrthoDB" id="157699at2"/>
<organism evidence="1 2">
    <name type="scientific">Ktedonosporobacter rubrisoli</name>
    <dbReference type="NCBI Taxonomy" id="2509675"/>
    <lineage>
        <taxon>Bacteria</taxon>
        <taxon>Bacillati</taxon>
        <taxon>Chloroflexota</taxon>
        <taxon>Ktedonobacteria</taxon>
        <taxon>Ktedonobacterales</taxon>
        <taxon>Ktedonosporobacteraceae</taxon>
        <taxon>Ktedonosporobacter</taxon>
    </lineage>
</organism>